<dbReference type="SUPFAM" id="SSF56672">
    <property type="entry name" value="DNA/RNA polymerases"/>
    <property type="match status" value="1"/>
</dbReference>
<feature type="region of interest" description="Disordered" evidence="1">
    <location>
        <begin position="85"/>
        <end position="165"/>
    </location>
</feature>
<dbReference type="EMBL" id="NHYD01002692">
    <property type="protein sequence ID" value="PPQ85541.1"/>
    <property type="molecule type" value="Genomic_DNA"/>
</dbReference>
<dbReference type="Proteomes" id="UP000283269">
    <property type="component" value="Unassembled WGS sequence"/>
</dbReference>
<feature type="compositionally biased region" description="Low complexity" evidence="1">
    <location>
        <begin position="146"/>
        <end position="158"/>
    </location>
</feature>
<reference evidence="3 4" key="1">
    <citation type="journal article" date="2018" name="Evol. Lett.">
        <title>Horizontal gene cluster transfer increased hallucinogenic mushroom diversity.</title>
        <authorList>
            <person name="Reynolds H.T."/>
            <person name="Vijayakumar V."/>
            <person name="Gluck-Thaler E."/>
            <person name="Korotkin H.B."/>
            <person name="Matheny P.B."/>
            <person name="Slot J.C."/>
        </authorList>
    </citation>
    <scope>NUCLEOTIDE SEQUENCE [LARGE SCALE GENOMIC DNA]</scope>
    <source>
        <strain evidence="3 4">2631</strain>
    </source>
</reference>
<dbReference type="AlphaFoldDB" id="A0A409X455"/>
<dbReference type="InterPro" id="IPR043502">
    <property type="entry name" value="DNA/RNA_pol_sf"/>
</dbReference>
<dbReference type="InterPro" id="IPR000477">
    <property type="entry name" value="RT_dom"/>
</dbReference>
<accession>A0A409X455</accession>
<organism evidence="3 4">
    <name type="scientific">Psilocybe cyanescens</name>
    <dbReference type="NCBI Taxonomy" id="93625"/>
    <lineage>
        <taxon>Eukaryota</taxon>
        <taxon>Fungi</taxon>
        <taxon>Dikarya</taxon>
        <taxon>Basidiomycota</taxon>
        <taxon>Agaricomycotina</taxon>
        <taxon>Agaricomycetes</taxon>
        <taxon>Agaricomycetidae</taxon>
        <taxon>Agaricales</taxon>
        <taxon>Agaricineae</taxon>
        <taxon>Strophariaceae</taxon>
        <taxon>Psilocybe</taxon>
    </lineage>
</organism>
<dbReference type="PROSITE" id="PS50878">
    <property type="entry name" value="RT_POL"/>
    <property type="match status" value="1"/>
</dbReference>
<proteinExistence type="predicted"/>
<comment type="caution">
    <text evidence="3">The sequence shown here is derived from an EMBL/GenBank/DDBJ whole genome shotgun (WGS) entry which is preliminary data.</text>
</comment>
<keyword evidence="4" id="KW-1185">Reference proteome</keyword>
<dbReference type="CDD" id="cd01650">
    <property type="entry name" value="RT_nLTR_like"/>
    <property type="match status" value="1"/>
</dbReference>
<feature type="compositionally biased region" description="Polar residues" evidence="1">
    <location>
        <begin position="110"/>
        <end position="126"/>
    </location>
</feature>
<sequence length="436" mass="48484">MLGKYHANLQTEGMAEQNLPSRDEAVNAVLEAIECKFSPESVELLARRISETDVGAALRVASNWKSPGLDGIPYELWKSMKVQYDKQPSKKENNSTQNSPEPENNDIVDTCNSNNEWTPLPQNHSPEANFEDGEDLNSDCSDNSQTVDSESESSGTETDSVEDEDTAPDILGILAAVFNDIEDHGVSELTSFAEGWLCSLYKKKDRVEMANYRPLTILNTDYKLITKILASKLGDVATEMLHESQAGFVKGRQITDQTRLIEVVLEYAKATGTNGLIVALDQEKAYDKIAHDYLWLVLEKYGIPMSTINLIQTLYSRAETHAMVNGHLGHGYIVNRGVCQGDPMSCLLFDLAIEPLASLMRQSPKLKGLKIPGLKEKLIVNLFADDTTVFLNNADKFEDLQAILDKWCTASTARFNIGKTEIIPLGSDEYRTQEHK</sequence>
<dbReference type="InParanoid" id="A0A409X455"/>
<evidence type="ECO:0000313" key="4">
    <source>
        <dbReference type="Proteomes" id="UP000283269"/>
    </source>
</evidence>
<dbReference type="PANTHER" id="PTHR19446">
    <property type="entry name" value="REVERSE TRANSCRIPTASES"/>
    <property type="match status" value="1"/>
</dbReference>
<evidence type="ECO:0000256" key="1">
    <source>
        <dbReference type="SAM" id="MobiDB-lite"/>
    </source>
</evidence>
<protein>
    <recommendedName>
        <fullName evidence="2">Reverse transcriptase domain-containing protein</fullName>
    </recommendedName>
</protein>
<dbReference type="STRING" id="93625.A0A409X455"/>
<evidence type="ECO:0000259" key="2">
    <source>
        <dbReference type="PROSITE" id="PS50878"/>
    </source>
</evidence>
<name>A0A409X455_PSICY</name>
<evidence type="ECO:0000313" key="3">
    <source>
        <dbReference type="EMBL" id="PPQ85541.1"/>
    </source>
</evidence>
<feature type="domain" description="Reverse transcriptase" evidence="2">
    <location>
        <begin position="181"/>
        <end position="436"/>
    </location>
</feature>
<dbReference type="Pfam" id="PF00078">
    <property type="entry name" value="RVT_1"/>
    <property type="match status" value="1"/>
</dbReference>
<gene>
    <name evidence="3" type="ORF">CVT25_006781</name>
</gene>
<dbReference type="OrthoDB" id="2205812at2759"/>